<protein>
    <submittedName>
        <fullName evidence="5">Cysteine-type peptidase</fullName>
    </submittedName>
</protein>
<name>A0ABR1GA13_AURAN</name>
<evidence type="ECO:0000256" key="1">
    <source>
        <dbReference type="ARBA" id="ARBA00008455"/>
    </source>
</evidence>
<evidence type="ECO:0000313" key="5">
    <source>
        <dbReference type="EMBL" id="KAK7250152.1"/>
    </source>
</evidence>
<dbReference type="PROSITE" id="PS00640">
    <property type="entry name" value="THIOL_PROTEASE_ASN"/>
    <property type="match status" value="1"/>
</dbReference>
<dbReference type="SMART" id="SM00645">
    <property type="entry name" value="Pept_C1"/>
    <property type="match status" value="1"/>
</dbReference>
<dbReference type="Proteomes" id="UP001363151">
    <property type="component" value="Unassembled WGS sequence"/>
</dbReference>
<comment type="similarity">
    <text evidence="1">Belongs to the peptidase C1 family.</text>
</comment>
<gene>
    <name evidence="5" type="primary">CTSB</name>
    <name evidence="5" type="ORF">SO694_00006523</name>
</gene>
<accession>A0ABR1GA13</accession>
<organism evidence="5 6">
    <name type="scientific">Aureococcus anophagefferens</name>
    <name type="common">Harmful bloom alga</name>
    <dbReference type="NCBI Taxonomy" id="44056"/>
    <lineage>
        <taxon>Eukaryota</taxon>
        <taxon>Sar</taxon>
        <taxon>Stramenopiles</taxon>
        <taxon>Ochrophyta</taxon>
        <taxon>Pelagophyceae</taxon>
        <taxon>Pelagomonadales</taxon>
        <taxon>Pelagomonadaceae</taxon>
        <taxon>Aureococcus</taxon>
    </lineage>
</organism>
<dbReference type="InterPro" id="IPR025660">
    <property type="entry name" value="Pept_his_AS"/>
</dbReference>
<dbReference type="SUPFAM" id="SSF54001">
    <property type="entry name" value="Cysteine proteinases"/>
    <property type="match status" value="1"/>
</dbReference>
<dbReference type="PROSITE" id="PS00639">
    <property type="entry name" value="THIOL_PROTEASE_HIS"/>
    <property type="match status" value="1"/>
</dbReference>
<reference evidence="5 6" key="1">
    <citation type="submission" date="2024-03" db="EMBL/GenBank/DDBJ databases">
        <title>Aureococcus anophagefferens CCMP1851 and Kratosvirus quantuckense: Draft genome of a second virus-susceptible host strain in the model system.</title>
        <authorList>
            <person name="Chase E."/>
            <person name="Truchon A.R."/>
            <person name="Schepens W."/>
            <person name="Wilhelm S.W."/>
        </authorList>
    </citation>
    <scope>NUCLEOTIDE SEQUENCE [LARGE SCALE GENOMIC DNA]</scope>
    <source>
        <strain evidence="5 6">CCMP1851</strain>
    </source>
</reference>
<keyword evidence="3" id="KW-1015">Disulfide bond</keyword>
<dbReference type="PROSITE" id="PS00139">
    <property type="entry name" value="THIOL_PROTEASE_CYS"/>
    <property type="match status" value="1"/>
</dbReference>
<feature type="domain" description="Peptidase C1A papain C-terminal" evidence="4">
    <location>
        <begin position="94"/>
        <end position="348"/>
    </location>
</feature>
<evidence type="ECO:0000259" key="4">
    <source>
        <dbReference type="SMART" id="SM00645"/>
    </source>
</evidence>
<keyword evidence="6" id="KW-1185">Reference proteome</keyword>
<dbReference type="InterPro" id="IPR013128">
    <property type="entry name" value="Peptidase_C1A"/>
</dbReference>
<dbReference type="Gene3D" id="3.90.70.10">
    <property type="entry name" value="Cysteine proteinases"/>
    <property type="match status" value="1"/>
</dbReference>
<dbReference type="PRINTS" id="PR00705">
    <property type="entry name" value="PAPAIN"/>
</dbReference>
<dbReference type="EMBL" id="JBBJCI010000038">
    <property type="protein sequence ID" value="KAK7250152.1"/>
    <property type="molecule type" value="Genomic_DNA"/>
</dbReference>
<dbReference type="InterPro" id="IPR000668">
    <property type="entry name" value="Peptidase_C1A_C"/>
</dbReference>
<dbReference type="InterPro" id="IPR025661">
    <property type="entry name" value="Pept_asp_AS"/>
</dbReference>
<comment type="caution">
    <text evidence="5">The sequence shown here is derived from an EMBL/GenBank/DDBJ whole genome shotgun (WGS) entry which is preliminary data.</text>
</comment>
<proteinExistence type="inferred from homology"/>
<dbReference type="Pfam" id="PF00112">
    <property type="entry name" value="Peptidase_C1"/>
    <property type="match status" value="1"/>
</dbReference>
<keyword evidence="2" id="KW-0865">Zymogen</keyword>
<evidence type="ECO:0000256" key="2">
    <source>
        <dbReference type="ARBA" id="ARBA00023145"/>
    </source>
</evidence>
<dbReference type="CDD" id="cd02620">
    <property type="entry name" value="Peptidase_C1A_CathepsinB"/>
    <property type="match status" value="1"/>
</dbReference>
<evidence type="ECO:0000256" key="3">
    <source>
        <dbReference type="ARBA" id="ARBA00023157"/>
    </source>
</evidence>
<dbReference type="PANTHER" id="PTHR12411">
    <property type="entry name" value="CYSTEINE PROTEASE FAMILY C1-RELATED"/>
    <property type="match status" value="1"/>
</dbReference>
<evidence type="ECO:0000313" key="6">
    <source>
        <dbReference type="Proteomes" id="UP001363151"/>
    </source>
</evidence>
<sequence>MAAKLALLASGALALEQWEGLLSGDALKAPAIDNALLVSLADAGWEAHLSPKWAGATLEDAAKLMGVLKDATNEHVLEAREFTQAELDAVPTSVPTEFDWRTDPRAAKCPSLKEIRDQANCGSCWAFGSTEAMTDRMCIASNGTVTTHLSAQDVTSCDKLGDMGCNGGIPSSVYSYWALSGIVDGGNYGDKSGCWSYQLEPCAHHVNSSKYPACPDEVRAPKCARKCESEDKDWTKAKVKGEKGYSVCQQGELEGTCAIKMAADIYQNGPITGMFFVKQDFLAYKSGVYEPKLLSPPLGGHAIKIMGFGTEDGKDYWLVANSWNEDWGDDGYFKIIRGKNACQIEDPVINGGPVAGHPKSA</sequence>
<dbReference type="InterPro" id="IPR038765">
    <property type="entry name" value="Papain-like_cys_pep_sf"/>
</dbReference>
<dbReference type="InterPro" id="IPR000169">
    <property type="entry name" value="Pept_cys_AS"/>
</dbReference>